<evidence type="ECO:0000313" key="1">
    <source>
        <dbReference type="EMBL" id="KAK7282042.1"/>
    </source>
</evidence>
<dbReference type="EMBL" id="JAYWIO010000002">
    <property type="protein sequence ID" value="KAK7282042.1"/>
    <property type="molecule type" value="Genomic_DNA"/>
</dbReference>
<proteinExistence type="predicted"/>
<protein>
    <submittedName>
        <fullName evidence="1">Uncharacterized protein</fullName>
    </submittedName>
</protein>
<reference evidence="1 2" key="1">
    <citation type="submission" date="2024-01" db="EMBL/GenBank/DDBJ databases">
        <title>The genomes of 5 underutilized Papilionoideae crops provide insights into root nodulation and disease resistanc.</title>
        <authorList>
            <person name="Yuan L."/>
        </authorList>
    </citation>
    <scope>NUCLEOTIDE SEQUENCE [LARGE SCALE GENOMIC DNA]</scope>
    <source>
        <strain evidence="1">ZHUSHIDOU_FW_LH</strain>
        <tissue evidence="1">Leaf</tissue>
    </source>
</reference>
<sequence length="106" mass="12256">MVEYLVKKFVLSTRLGQFEDDHPRYYGDSCLLHIAIRIIKGLLNLLLLGLKGRVAEKESRTRTVFAIHKVATETEVQEDPILLWHEDKDQNPHVAIIKMLALHMHS</sequence>
<dbReference type="Proteomes" id="UP001372338">
    <property type="component" value="Unassembled WGS sequence"/>
</dbReference>
<dbReference type="AlphaFoldDB" id="A0AAN9FSZ2"/>
<organism evidence="1 2">
    <name type="scientific">Crotalaria pallida</name>
    <name type="common">Smooth rattlebox</name>
    <name type="synonym">Crotalaria striata</name>
    <dbReference type="NCBI Taxonomy" id="3830"/>
    <lineage>
        <taxon>Eukaryota</taxon>
        <taxon>Viridiplantae</taxon>
        <taxon>Streptophyta</taxon>
        <taxon>Embryophyta</taxon>
        <taxon>Tracheophyta</taxon>
        <taxon>Spermatophyta</taxon>
        <taxon>Magnoliopsida</taxon>
        <taxon>eudicotyledons</taxon>
        <taxon>Gunneridae</taxon>
        <taxon>Pentapetalae</taxon>
        <taxon>rosids</taxon>
        <taxon>fabids</taxon>
        <taxon>Fabales</taxon>
        <taxon>Fabaceae</taxon>
        <taxon>Papilionoideae</taxon>
        <taxon>50 kb inversion clade</taxon>
        <taxon>genistoids sensu lato</taxon>
        <taxon>core genistoids</taxon>
        <taxon>Crotalarieae</taxon>
        <taxon>Crotalaria</taxon>
    </lineage>
</organism>
<name>A0AAN9FSZ2_CROPI</name>
<comment type="caution">
    <text evidence="1">The sequence shown here is derived from an EMBL/GenBank/DDBJ whole genome shotgun (WGS) entry which is preliminary data.</text>
</comment>
<accession>A0AAN9FSZ2</accession>
<evidence type="ECO:0000313" key="2">
    <source>
        <dbReference type="Proteomes" id="UP001372338"/>
    </source>
</evidence>
<gene>
    <name evidence="1" type="ORF">RIF29_10532</name>
</gene>
<keyword evidence="2" id="KW-1185">Reference proteome</keyword>